<proteinExistence type="predicted"/>
<organism evidence="2 3">
    <name type="scientific">Streptomyces aurantiacus JA 4570</name>
    <dbReference type="NCBI Taxonomy" id="1286094"/>
    <lineage>
        <taxon>Bacteria</taxon>
        <taxon>Bacillati</taxon>
        <taxon>Actinomycetota</taxon>
        <taxon>Actinomycetes</taxon>
        <taxon>Kitasatosporales</taxon>
        <taxon>Streptomycetaceae</taxon>
        <taxon>Streptomyces</taxon>
        <taxon>Streptomyces aurantiacus group</taxon>
    </lineage>
</organism>
<evidence type="ECO:0008006" key="4">
    <source>
        <dbReference type="Google" id="ProtNLM"/>
    </source>
</evidence>
<keyword evidence="3" id="KW-1185">Reference proteome</keyword>
<evidence type="ECO:0000313" key="3">
    <source>
        <dbReference type="Proteomes" id="UP000014629"/>
    </source>
</evidence>
<reference evidence="2 3" key="1">
    <citation type="submission" date="2013-02" db="EMBL/GenBank/DDBJ databases">
        <title>Draft Genome Sequence of Streptomyces aurantiacus, Which Produces Setomimycin.</title>
        <authorList>
            <person name="Gruening B.A."/>
            <person name="Praeg A."/>
            <person name="Erxleben A."/>
            <person name="Guenther S."/>
            <person name="Mueller M."/>
        </authorList>
    </citation>
    <scope>NUCLEOTIDE SEQUENCE [LARGE SCALE GENOMIC DNA]</scope>
    <source>
        <strain evidence="2 3">JA 4570</strain>
    </source>
</reference>
<name>S3ZFD8_9ACTN</name>
<comment type="caution">
    <text evidence="2">The sequence shown here is derived from an EMBL/GenBank/DDBJ whole genome shotgun (WGS) entry which is preliminary data.</text>
</comment>
<feature type="signal peptide" evidence="1">
    <location>
        <begin position="1"/>
        <end position="19"/>
    </location>
</feature>
<dbReference type="EMBL" id="AOPZ01000316">
    <property type="protein sequence ID" value="EPH41364.1"/>
    <property type="molecule type" value="Genomic_DNA"/>
</dbReference>
<keyword evidence="1" id="KW-0732">Signal</keyword>
<evidence type="ECO:0000313" key="2">
    <source>
        <dbReference type="EMBL" id="EPH41364.1"/>
    </source>
</evidence>
<accession>S3ZFD8</accession>
<dbReference type="AlphaFoldDB" id="S3ZFD8"/>
<sequence length="109" mass="11791">MAAALGAAAVATASAPAAADVSAKFWDTKCNFGRACVYKLHGPEGRNWWNIEHCGYTPLNDYFTHAKAHGNSFRVYYNDNPNQWDYVAAGTDRPIGQGGDRASGVTVYC</sequence>
<evidence type="ECO:0000256" key="1">
    <source>
        <dbReference type="SAM" id="SignalP"/>
    </source>
</evidence>
<dbReference type="Proteomes" id="UP000014629">
    <property type="component" value="Unassembled WGS sequence"/>
</dbReference>
<gene>
    <name evidence="2" type="ORF">STRAU_5600</name>
</gene>
<dbReference type="PATRIC" id="fig|1286094.4.peg.5528"/>
<protein>
    <recommendedName>
        <fullName evidence="4">Peptidase inhibitor family I36</fullName>
    </recommendedName>
</protein>
<feature type="chain" id="PRO_5004514594" description="Peptidase inhibitor family I36" evidence="1">
    <location>
        <begin position="20"/>
        <end position="109"/>
    </location>
</feature>